<evidence type="ECO:0000313" key="12">
    <source>
        <dbReference type="Proteomes" id="UP001217754"/>
    </source>
</evidence>
<evidence type="ECO:0000256" key="10">
    <source>
        <dbReference type="RuleBase" id="RU000488"/>
    </source>
</evidence>
<evidence type="ECO:0000256" key="9">
    <source>
        <dbReference type="PROSITE-ProRule" id="PRU00282"/>
    </source>
</evidence>
<proteinExistence type="inferred from homology"/>
<dbReference type="Pfam" id="PF00153">
    <property type="entry name" value="Mito_carr"/>
    <property type="match status" value="3"/>
</dbReference>
<keyword evidence="4 9" id="KW-0812">Transmembrane</keyword>
<dbReference type="PROSITE" id="PS50920">
    <property type="entry name" value="SOLCAR"/>
    <property type="match status" value="2"/>
</dbReference>
<feature type="repeat" description="Solcar" evidence="9">
    <location>
        <begin position="12"/>
        <end position="100"/>
    </location>
</feature>
<dbReference type="EMBL" id="CP119959">
    <property type="protein sequence ID" value="WFD38253.1"/>
    <property type="molecule type" value="Genomic_DNA"/>
</dbReference>
<evidence type="ECO:0000256" key="1">
    <source>
        <dbReference type="ARBA" id="ARBA00004225"/>
    </source>
</evidence>
<dbReference type="InterPro" id="IPR023395">
    <property type="entry name" value="MCP_dom_sf"/>
</dbReference>
<keyword evidence="12" id="KW-1185">Reference proteome</keyword>
<dbReference type="Proteomes" id="UP001217754">
    <property type="component" value="Chromosome 2"/>
</dbReference>
<keyword evidence="3 10" id="KW-0813">Transport</keyword>
<protein>
    <submittedName>
        <fullName evidence="11">Mitochondrial ornithine carrier protein</fullName>
    </submittedName>
</protein>
<evidence type="ECO:0000256" key="3">
    <source>
        <dbReference type="ARBA" id="ARBA00022448"/>
    </source>
</evidence>
<dbReference type="GeneID" id="85224851"/>
<gene>
    <name evidence="11" type="primary">ORT1</name>
    <name evidence="11" type="ORF">MJAP1_001202</name>
</gene>
<evidence type="ECO:0000313" key="11">
    <source>
        <dbReference type="EMBL" id="WFD38253.1"/>
    </source>
</evidence>
<evidence type="ECO:0000256" key="6">
    <source>
        <dbReference type="ARBA" id="ARBA00022989"/>
    </source>
</evidence>
<dbReference type="PANTHER" id="PTHR45624:SF31">
    <property type="entry name" value="MITOCHONDRIAL ORNITHINE TRANSPORTER 1"/>
    <property type="match status" value="1"/>
</dbReference>
<dbReference type="RefSeq" id="XP_060121150.1">
    <property type="nucleotide sequence ID" value="XM_060265167.1"/>
</dbReference>
<dbReference type="PANTHER" id="PTHR45624">
    <property type="entry name" value="MITOCHONDRIAL BASIC AMINO ACIDS TRANSPORTER-RELATED"/>
    <property type="match status" value="1"/>
</dbReference>
<dbReference type="Gene3D" id="1.50.40.10">
    <property type="entry name" value="Mitochondrial carrier domain"/>
    <property type="match status" value="1"/>
</dbReference>
<feature type="repeat" description="Solcar" evidence="9">
    <location>
        <begin position="113"/>
        <end position="206"/>
    </location>
</feature>
<comment type="similarity">
    <text evidence="2 10">Belongs to the mitochondrial carrier (TC 2.A.29) family.</text>
</comment>
<keyword evidence="8 9" id="KW-0472">Membrane</keyword>
<reference evidence="11" key="1">
    <citation type="submission" date="2023-03" db="EMBL/GenBank/DDBJ databases">
        <title>Mating type loci evolution in Malassezia.</title>
        <authorList>
            <person name="Coelho M.A."/>
        </authorList>
    </citation>
    <scope>NUCLEOTIDE SEQUENCE</scope>
    <source>
        <strain evidence="11">CBS 9431</strain>
    </source>
</reference>
<sequence length="312" mass="33916">MEQDRGRAGRLSRATKDVLFGSVAGMMSKVLEHPFDLIKVRLQTQPMHPKPHYAGAYDCFRQTLQHEGVRGLFRGVSMPLVGATMENAALFLTYNQIQEGLRKALGAPRDQPAPLSQLAIAAAGAGAVAGFVLTPVELIKCKMQVQMMAARHASHADAPISAPSLIARTVRESGLRGLWLGFSGTLLRETGGGVAWFLAFELSTRELLRLHTTRLHTQATKADLSSLELALCGALAGICYNVSLFPADCVKSTMQTERELRAQTHAHLPPTGFFATLAKIYETRGLRGFAPSSALVFLVYNKLEQAAERYGL</sequence>
<dbReference type="GO" id="GO:1990575">
    <property type="term" value="P:mitochondrial L-ornithine transmembrane transport"/>
    <property type="evidence" value="ECO:0007669"/>
    <property type="project" value="TreeGrafter"/>
</dbReference>
<dbReference type="AlphaFoldDB" id="A0AAF0EW65"/>
<organism evidence="11 12">
    <name type="scientific">Malassezia japonica</name>
    <dbReference type="NCBI Taxonomy" id="223818"/>
    <lineage>
        <taxon>Eukaryota</taxon>
        <taxon>Fungi</taxon>
        <taxon>Dikarya</taxon>
        <taxon>Basidiomycota</taxon>
        <taxon>Ustilaginomycotina</taxon>
        <taxon>Malasseziomycetes</taxon>
        <taxon>Malasseziales</taxon>
        <taxon>Malasseziaceae</taxon>
        <taxon>Malassezia</taxon>
    </lineage>
</organism>
<dbReference type="InterPro" id="IPR050567">
    <property type="entry name" value="Mitochondrial_Carrier"/>
</dbReference>
<dbReference type="InterPro" id="IPR018108">
    <property type="entry name" value="MCP_transmembrane"/>
</dbReference>
<accession>A0AAF0EW65</accession>
<evidence type="ECO:0000256" key="7">
    <source>
        <dbReference type="ARBA" id="ARBA00023128"/>
    </source>
</evidence>
<evidence type="ECO:0000256" key="8">
    <source>
        <dbReference type="ARBA" id="ARBA00023136"/>
    </source>
</evidence>
<dbReference type="GO" id="GO:0000064">
    <property type="term" value="F:L-ornithine transmembrane transporter activity"/>
    <property type="evidence" value="ECO:0007669"/>
    <property type="project" value="TreeGrafter"/>
</dbReference>
<keyword evidence="6" id="KW-1133">Transmembrane helix</keyword>
<keyword evidence="7" id="KW-0496">Mitochondrion</keyword>
<dbReference type="GO" id="GO:0031966">
    <property type="term" value="C:mitochondrial membrane"/>
    <property type="evidence" value="ECO:0007669"/>
    <property type="project" value="UniProtKB-SubCell"/>
</dbReference>
<name>A0AAF0EW65_9BASI</name>
<evidence type="ECO:0000256" key="4">
    <source>
        <dbReference type="ARBA" id="ARBA00022692"/>
    </source>
</evidence>
<evidence type="ECO:0000256" key="5">
    <source>
        <dbReference type="ARBA" id="ARBA00022737"/>
    </source>
</evidence>
<dbReference type="SUPFAM" id="SSF103506">
    <property type="entry name" value="Mitochondrial carrier"/>
    <property type="match status" value="1"/>
</dbReference>
<evidence type="ECO:0000256" key="2">
    <source>
        <dbReference type="ARBA" id="ARBA00006375"/>
    </source>
</evidence>
<comment type="subcellular location">
    <subcellularLocation>
        <location evidence="1">Mitochondrion membrane</location>
        <topology evidence="1">Multi-pass membrane protein</topology>
    </subcellularLocation>
</comment>
<keyword evidence="5" id="KW-0677">Repeat</keyword>